<gene>
    <name evidence="3" type="ORF">ATJ88_0669</name>
</gene>
<dbReference type="OrthoDB" id="9770306at2"/>
<evidence type="ECO:0000313" key="4">
    <source>
        <dbReference type="Proteomes" id="UP000224130"/>
    </source>
</evidence>
<dbReference type="PANTHER" id="PTHR30296">
    <property type="entry name" value="UNCHARACTERIZED PROTEIN YKGE"/>
    <property type="match status" value="1"/>
</dbReference>
<organism evidence="3 4">
    <name type="scientific">Isoptericola jiangsuensis</name>
    <dbReference type="NCBI Taxonomy" id="548579"/>
    <lineage>
        <taxon>Bacteria</taxon>
        <taxon>Bacillati</taxon>
        <taxon>Actinomycetota</taxon>
        <taxon>Actinomycetes</taxon>
        <taxon>Micrococcales</taxon>
        <taxon>Promicromonosporaceae</taxon>
        <taxon>Isoptericola</taxon>
    </lineage>
</organism>
<proteinExistence type="predicted"/>
<dbReference type="GO" id="GO:0005829">
    <property type="term" value="C:cytosol"/>
    <property type="evidence" value="ECO:0007669"/>
    <property type="project" value="TreeGrafter"/>
</dbReference>
<name>A0A2A9EV30_9MICO</name>
<dbReference type="Proteomes" id="UP000224130">
    <property type="component" value="Unassembled WGS sequence"/>
</dbReference>
<dbReference type="EMBL" id="PDJJ01000001">
    <property type="protein sequence ID" value="PFG42019.1"/>
    <property type="molecule type" value="Genomic_DNA"/>
</dbReference>
<protein>
    <submittedName>
        <fullName evidence="3">L-lactate dehydrogenase complex protein LldE</fullName>
    </submittedName>
</protein>
<feature type="domain" description="Cysteine-rich" evidence="2">
    <location>
        <begin position="6"/>
        <end position="88"/>
    </location>
</feature>
<dbReference type="RefSeq" id="WP_098462602.1">
    <property type="nucleotide sequence ID" value="NZ_PDJJ01000001.1"/>
</dbReference>
<evidence type="ECO:0000313" key="3">
    <source>
        <dbReference type="EMBL" id="PFG42019.1"/>
    </source>
</evidence>
<dbReference type="Pfam" id="PF02754">
    <property type="entry name" value="CCG"/>
    <property type="match status" value="2"/>
</dbReference>
<sequence>MRIALAATCIADTLFPGAPRATVRLLERLGHEVVFPRAQACCGQMHVNTGYVAEAVPVIRNHVTTFAPVADGEWDAVVVPSGSCTGSIRHQQAMVCRRAGLDDLAATADAVAARTYELSELLVDVLGVTDVGAWFPHRVTYHPTCHSLRMLGVGDRPERLLRAVEGIDLVELPGAESCCGFGGTFALKNADTSAAMLADKTAAVRSTGAEVVTAGDMSCLLHIGGGLSRQRSGVGTLHLAEVLASTRDEPTPLPRVRSGAGAGTVEVTR</sequence>
<keyword evidence="4" id="KW-1185">Reference proteome</keyword>
<dbReference type="InterPro" id="IPR004017">
    <property type="entry name" value="Cys_rich_dom"/>
</dbReference>
<dbReference type="PANTHER" id="PTHR30296:SF0">
    <property type="entry name" value="LACTATE UTILIZATION PROTEIN A"/>
    <property type="match status" value="1"/>
</dbReference>
<comment type="caution">
    <text evidence="3">The sequence shown here is derived from an EMBL/GenBank/DDBJ whole genome shotgun (WGS) entry which is preliminary data.</text>
</comment>
<dbReference type="AlphaFoldDB" id="A0A2A9EV30"/>
<reference evidence="3 4" key="1">
    <citation type="submission" date="2017-10" db="EMBL/GenBank/DDBJ databases">
        <title>Sequencing the genomes of 1000 actinobacteria strains.</title>
        <authorList>
            <person name="Klenk H.-P."/>
        </authorList>
    </citation>
    <scope>NUCLEOTIDE SEQUENCE [LARGE SCALE GENOMIC DNA]</scope>
    <source>
        <strain evidence="3 4">DSM 21863</strain>
    </source>
</reference>
<feature type="domain" description="Cysteine-rich" evidence="2">
    <location>
        <begin position="139"/>
        <end position="223"/>
    </location>
</feature>
<feature type="region of interest" description="Disordered" evidence="1">
    <location>
        <begin position="248"/>
        <end position="269"/>
    </location>
</feature>
<evidence type="ECO:0000256" key="1">
    <source>
        <dbReference type="SAM" id="MobiDB-lite"/>
    </source>
</evidence>
<dbReference type="GO" id="GO:0016491">
    <property type="term" value="F:oxidoreductase activity"/>
    <property type="evidence" value="ECO:0007669"/>
    <property type="project" value="UniProtKB-ARBA"/>
</dbReference>
<evidence type="ECO:0000259" key="2">
    <source>
        <dbReference type="Pfam" id="PF02754"/>
    </source>
</evidence>
<accession>A0A2A9EV30</accession>